<evidence type="ECO:0000256" key="3">
    <source>
        <dbReference type="PROSITE-ProRule" id="PRU00339"/>
    </source>
</evidence>
<dbReference type="InterPro" id="IPR014266">
    <property type="entry name" value="PEP-CTERM_TPR_PrsT"/>
</dbReference>
<evidence type="ECO:0000313" key="5">
    <source>
        <dbReference type="EMBL" id="TVO57436.1"/>
    </source>
</evidence>
<dbReference type="RefSeq" id="WP_144308917.1">
    <property type="nucleotide sequence ID" value="NZ_VMNK01000006.1"/>
</dbReference>
<dbReference type="InterPro" id="IPR051012">
    <property type="entry name" value="CellSynth/LPSAsmb/PSIAsmb"/>
</dbReference>
<dbReference type="GO" id="GO:0006396">
    <property type="term" value="P:RNA processing"/>
    <property type="evidence" value="ECO:0007669"/>
    <property type="project" value="InterPro"/>
</dbReference>
<sequence>MPLALTQSRRVRPSRLMTLLLTAALLAGCGSNPDEMVASARAYLEKNDASAAVIQLKNALQEKPDFPEARYLLGKVYYAQDDMAGAVKELQLALRLGYDESQVTPMLARALVRQGQREEVIRTYTGTALKDPKALSDLLTVLGDARIGVNRDEAARDYTEALKANPDNALASVGLVRVLALDAKYDEALKAIEAVLAKAPDVPEAHATQAEILFARRQLDEGLAALKKAIALKPKDANYRFALVNTLLQTQRVDEGKTQLGEMKTAIGASPVVTYLQAYVDFLEDRLPAARDGIQEVIKLAPEYLPGRLLAGSIFYRLDDQLQAQVNLNKVLEANHANPVARRLLVMSYLAQRDGTRAIEALQPLLESHGNVSEVLTLAGQAYLLAGDFERSSAYFAKQVDKQPDDARARTRLGISRLAGGEVQEGLKDLGKASDLDSTGGYADFARVTALLRERKFDEALSAQVTLEKKMPDNPLAKNLRGGILLGKGDLPGARKAFEEALAIQPDFLPAATNLARLDFRDGKIDAARAIYKRIIEKSPTRADVYLASAELEKAAGGSFETIEALLRKAVSNAPTLLVPKLQLADFLLRSQRKTEALVVAREAAALSPEHPTVLKLLGHAQIANGDVQQAVSAFQKRASLEPENAEAFMDLGRAQFMNQDPKSAEANLRRSLAMRQDLYEVQRVLISILIDDKRFDEALSMSRDLQKQLPESGLGYIFEGDVHVSRNDWKASLPLFRKAHALTPNSQTAVKLHAALARTENGKEADKLADSWLKANPNDTPMTAYVAEYDLTQGRLVTAYALYKKLNEMAPDKPLVLNNLAWIASQNKDPKAMEFGRRALELAPESPAILDTVGMIEVESGSVEAGVKKLEKASKLAPKAAMISLNLAKAYIKAGRKEDARTVLNALTGEYPVGNRFYEEANTLRKTL</sequence>
<dbReference type="InterPro" id="IPR019734">
    <property type="entry name" value="TPR_rpt"/>
</dbReference>
<dbReference type="Proteomes" id="UP000319502">
    <property type="component" value="Unassembled WGS sequence"/>
</dbReference>
<evidence type="ECO:0000256" key="4">
    <source>
        <dbReference type="SAM" id="SignalP"/>
    </source>
</evidence>
<keyword evidence="1" id="KW-0677">Repeat</keyword>
<dbReference type="Pfam" id="PF13414">
    <property type="entry name" value="TPR_11"/>
    <property type="match status" value="1"/>
</dbReference>
<feature type="repeat" description="TPR" evidence="3">
    <location>
        <begin position="67"/>
        <end position="100"/>
    </location>
</feature>
<dbReference type="NCBIfam" id="TIGR02917">
    <property type="entry name" value="PEP_TPR_lipo"/>
    <property type="match status" value="1"/>
</dbReference>
<keyword evidence="2 3" id="KW-0802">TPR repeat</keyword>
<organism evidence="5 6">
    <name type="scientific">Denitromonas halophila</name>
    <dbReference type="NCBI Taxonomy" id="1629404"/>
    <lineage>
        <taxon>Bacteria</taxon>
        <taxon>Pseudomonadati</taxon>
        <taxon>Pseudomonadota</taxon>
        <taxon>Betaproteobacteria</taxon>
        <taxon>Rhodocyclales</taxon>
        <taxon>Zoogloeaceae</taxon>
        <taxon>Denitromonas</taxon>
    </lineage>
</organism>
<comment type="caution">
    <text evidence="5">The sequence shown here is derived from an EMBL/GenBank/DDBJ whole genome shotgun (WGS) entry which is preliminary data.</text>
</comment>
<feature type="repeat" description="TPR" evidence="3">
    <location>
        <begin position="203"/>
        <end position="236"/>
    </location>
</feature>
<dbReference type="AlphaFoldDB" id="A0A557QX74"/>
<dbReference type="PANTHER" id="PTHR45586">
    <property type="entry name" value="TPR REPEAT-CONTAINING PROTEIN PA4667"/>
    <property type="match status" value="1"/>
</dbReference>
<gene>
    <name evidence="5" type="primary">prsT</name>
    <name evidence="5" type="ORF">FHP91_07045</name>
</gene>
<evidence type="ECO:0000256" key="2">
    <source>
        <dbReference type="ARBA" id="ARBA00022803"/>
    </source>
</evidence>
<dbReference type="EMBL" id="VMNK01000006">
    <property type="protein sequence ID" value="TVO57436.1"/>
    <property type="molecule type" value="Genomic_DNA"/>
</dbReference>
<name>A0A557QX74_9RHOO</name>
<dbReference type="PROSITE" id="PS50005">
    <property type="entry name" value="TPR"/>
    <property type="match status" value="4"/>
</dbReference>
<dbReference type="SMART" id="SM00028">
    <property type="entry name" value="TPR"/>
    <property type="match status" value="15"/>
</dbReference>
<feature type="repeat" description="TPR" evidence="3">
    <location>
        <begin position="373"/>
        <end position="406"/>
    </location>
</feature>
<evidence type="ECO:0000256" key="1">
    <source>
        <dbReference type="ARBA" id="ARBA00022737"/>
    </source>
</evidence>
<dbReference type="OrthoDB" id="5290951at2"/>
<dbReference type="Pfam" id="PF13432">
    <property type="entry name" value="TPR_16"/>
    <property type="match status" value="2"/>
</dbReference>
<evidence type="ECO:0000313" key="6">
    <source>
        <dbReference type="Proteomes" id="UP000319502"/>
    </source>
</evidence>
<keyword evidence="4" id="KW-0732">Signal</keyword>
<feature type="repeat" description="TPR" evidence="3">
    <location>
        <begin position="612"/>
        <end position="645"/>
    </location>
</feature>
<dbReference type="InterPro" id="IPR003107">
    <property type="entry name" value="HAT"/>
</dbReference>
<accession>A0A557QX74</accession>
<dbReference type="Pfam" id="PF14559">
    <property type="entry name" value="TPR_19"/>
    <property type="match status" value="3"/>
</dbReference>
<dbReference type="PANTHER" id="PTHR45586:SF1">
    <property type="entry name" value="LIPOPOLYSACCHARIDE ASSEMBLY PROTEIN B"/>
    <property type="match status" value="1"/>
</dbReference>
<dbReference type="InterPro" id="IPR011990">
    <property type="entry name" value="TPR-like_helical_dom_sf"/>
</dbReference>
<dbReference type="Gene3D" id="1.25.40.10">
    <property type="entry name" value="Tetratricopeptide repeat domain"/>
    <property type="match status" value="4"/>
</dbReference>
<keyword evidence="6" id="KW-1185">Reference proteome</keyword>
<reference evidence="5 6" key="1">
    <citation type="submission" date="2019-07" db="EMBL/GenBank/DDBJ databases">
        <title>The pathways for chlorine oxyanion respiration interact through the shared metabolite chlorate.</title>
        <authorList>
            <person name="Barnum T.P."/>
            <person name="Cheng Y."/>
            <person name="Hill K.A."/>
            <person name="Lucas L.N."/>
            <person name="Carlson H.K."/>
            <person name="Coates J.D."/>
        </authorList>
    </citation>
    <scope>NUCLEOTIDE SEQUENCE [LARGE SCALE GENOMIC DNA]</scope>
    <source>
        <strain evidence="5 6">SFB-3</strain>
    </source>
</reference>
<feature type="chain" id="PRO_5021746069" evidence="4">
    <location>
        <begin position="28"/>
        <end position="929"/>
    </location>
</feature>
<dbReference type="SMART" id="SM00386">
    <property type="entry name" value="HAT"/>
    <property type="match status" value="2"/>
</dbReference>
<dbReference type="SUPFAM" id="SSF48452">
    <property type="entry name" value="TPR-like"/>
    <property type="match status" value="3"/>
</dbReference>
<feature type="signal peptide" evidence="4">
    <location>
        <begin position="1"/>
        <end position="27"/>
    </location>
</feature>
<protein>
    <submittedName>
        <fullName evidence="5">PEP-CTERM system TPR-repeat protein PrsT</fullName>
    </submittedName>
</protein>
<proteinExistence type="predicted"/>